<dbReference type="GO" id="GO:0005743">
    <property type="term" value="C:mitochondrial inner membrane"/>
    <property type="evidence" value="ECO:0007669"/>
    <property type="project" value="UniProtKB-ARBA"/>
</dbReference>
<evidence type="ECO:0000256" key="4">
    <source>
        <dbReference type="ARBA" id="ARBA00023128"/>
    </source>
</evidence>
<keyword evidence="4" id="KW-0496">Mitochondrion</keyword>
<dbReference type="CDD" id="cd00432">
    <property type="entry name" value="Ribosomal_L18_L5e"/>
    <property type="match status" value="1"/>
</dbReference>
<dbReference type="AlphaFoldDB" id="A0A1B6GB44"/>
<feature type="region of interest" description="Disordered" evidence="8">
    <location>
        <begin position="155"/>
        <end position="180"/>
    </location>
</feature>
<dbReference type="SUPFAM" id="SSF53137">
    <property type="entry name" value="Translational machinery components"/>
    <property type="match status" value="1"/>
</dbReference>
<evidence type="ECO:0000256" key="8">
    <source>
        <dbReference type="SAM" id="MobiDB-lite"/>
    </source>
</evidence>
<dbReference type="GO" id="GO:0008097">
    <property type="term" value="F:5S rRNA binding"/>
    <property type="evidence" value="ECO:0007669"/>
    <property type="project" value="TreeGrafter"/>
</dbReference>
<evidence type="ECO:0000256" key="3">
    <source>
        <dbReference type="ARBA" id="ARBA00022980"/>
    </source>
</evidence>
<dbReference type="InterPro" id="IPR057268">
    <property type="entry name" value="Ribosomal_L18"/>
</dbReference>
<name>A0A1B6GB44_9HEMI</name>
<keyword evidence="3" id="KW-0689">Ribosomal protein</keyword>
<dbReference type="GO" id="GO:1990904">
    <property type="term" value="C:ribonucleoprotein complex"/>
    <property type="evidence" value="ECO:0007669"/>
    <property type="project" value="UniProtKB-KW"/>
</dbReference>
<protein>
    <recommendedName>
        <fullName evidence="6">Large ribosomal subunit protein uL18m</fullName>
    </recommendedName>
    <alternativeName>
        <fullName evidence="7">39S ribosomal protein L18, mitochondrial</fullName>
    </alternativeName>
</protein>
<feature type="compositionally biased region" description="Basic and acidic residues" evidence="8">
    <location>
        <begin position="161"/>
        <end position="180"/>
    </location>
</feature>
<dbReference type="InterPro" id="IPR036967">
    <property type="entry name" value="Ribosomal_uS11_sf"/>
</dbReference>
<accession>A0A1B6GB44</accession>
<keyword evidence="5" id="KW-0687">Ribonucleoprotein</keyword>
<sequence>MLCPLRSAVRQERCFGRFASSAANDTAATSFYYNRNPRNLEKLRIALKPQGFHLDKPGRSYWNKLVLKYNRSSRSVTGEVVHNTGHVAVSASTNEWALCKQLYSRNDTSAHVNLARVLAQRCLETGISEVACFIERKPDTKVDAFLTELEKEGITLSEPEQYEHPKPSDPFRPEKPWEVY</sequence>
<dbReference type="GO" id="GO:0005840">
    <property type="term" value="C:ribosome"/>
    <property type="evidence" value="ECO:0007669"/>
    <property type="project" value="UniProtKB-KW"/>
</dbReference>
<gene>
    <name evidence="9" type="ORF">g.16705</name>
</gene>
<dbReference type="InterPro" id="IPR005484">
    <property type="entry name" value="Ribosomal_uL18_bac/plant/anim"/>
</dbReference>
<dbReference type="PANTHER" id="PTHR12899">
    <property type="entry name" value="39S RIBOSOMAL PROTEIN L18, MITOCHONDRIAL"/>
    <property type="match status" value="1"/>
</dbReference>
<evidence type="ECO:0000256" key="7">
    <source>
        <dbReference type="ARBA" id="ARBA00082661"/>
    </source>
</evidence>
<evidence type="ECO:0000256" key="6">
    <source>
        <dbReference type="ARBA" id="ARBA00069051"/>
    </source>
</evidence>
<comment type="similarity">
    <text evidence="2">Belongs to the universal ribosomal protein uL18 family.</text>
</comment>
<evidence type="ECO:0000256" key="2">
    <source>
        <dbReference type="ARBA" id="ARBA00007116"/>
    </source>
</evidence>
<dbReference type="Gene3D" id="3.30.420.80">
    <property type="entry name" value="Ribosomal protein S11"/>
    <property type="match status" value="1"/>
</dbReference>
<evidence type="ECO:0000313" key="9">
    <source>
        <dbReference type="EMBL" id="JAS59658.1"/>
    </source>
</evidence>
<dbReference type="GO" id="GO:0003735">
    <property type="term" value="F:structural constituent of ribosome"/>
    <property type="evidence" value="ECO:0007669"/>
    <property type="project" value="InterPro"/>
</dbReference>
<evidence type="ECO:0000256" key="5">
    <source>
        <dbReference type="ARBA" id="ARBA00023274"/>
    </source>
</evidence>
<dbReference type="FunFam" id="3.30.420.80:FF:000005">
    <property type="entry name" value="39S ribosomal protein L18, mitochondrial"/>
    <property type="match status" value="1"/>
</dbReference>
<comment type="subcellular location">
    <subcellularLocation>
        <location evidence="1">Mitochondrion</location>
    </subcellularLocation>
</comment>
<dbReference type="PANTHER" id="PTHR12899:SF3">
    <property type="entry name" value="LARGE RIBOSOMAL SUBUNIT PROTEIN UL18M"/>
    <property type="match status" value="1"/>
</dbReference>
<evidence type="ECO:0000256" key="1">
    <source>
        <dbReference type="ARBA" id="ARBA00004173"/>
    </source>
</evidence>
<reference evidence="9" key="1">
    <citation type="submission" date="2015-11" db="EMBL/GenBank/DDBJ databases">
        <title>De novo transcriptome assembly of four potential Pierce s Disease insect vectors from Arizona vineyards.</title>
        <authorList>
            <person name="Tassone E.E."/>
        </authorList>
    </citation>
    <scope>NUCLEOTIDE SEQUENCE</scope>
</reference>
<dbReference type="EMBL" id="GECZ01010111">
    <property type="protein sequence ID" value="JAS59658.1"/>
    <property type="molecule type" value="Transcribed_RNA"/>
</dbReference>
<proteinExistence type="inferred from homology"/>
<dbReference type="GO" id="GO:0006412">
    <property type="term" value="P:translation"/>
    <property type="evidence" value="ECO:0007669"/>
    <property type="project" value="InterPro"/>
</dbReference>
<organism evidence="9">
    <name type="scientific">Cuerna arida</name>
    <dbReference type="NCBI Taxonomy" id="1464854"/>
    <lineage>
        <taxon>Eukaryota</taxon>
        <taxon>Metazoa</taxon>
        <taxon>Ecdysozoa</taxon>
        <taxon>Arthropoda</taxon>
        <taxon>Hexapoda</taxon>
        <taxon>Insecta</taxon>
        <taxon>Pterygota</taxon>
        <taxon>Neoptera</taxon>
        <taxon>Paraneoptera</taxon>
        <taxon>Hemiptera</taxon>
        <taxon>Auchenorrhyncha</taxon>
        <taxon>Membracoidea</taxon>
        <taxon>Cicadellidae</taxon>
        <taxon>Cicadellinae</taxon>
        <taxon>Proconiini</taxon>
        <taxon>Cuerna</taxon>
    </lineage>
</organism>